<comment type="cofactor">
    <cofactor evidence="1">
        <name>Mg(2+)</name>
        <dbReference type="ChEBI" id="CHEBI:18420"/>
    </cofactor>
    <text evidence="1">Binds 2 magnesium ions per subunit.</text>
</comment>
<dbReference type="PANTHER" id="PTHR16222">
    <property type="entry name" value="ADP-RIBOSYLGLYCOHYDROLASE"/>
    <property type="match status" value="1"/>
</dbReference>
<name>A0A6P1E3K0_9GAMM</name>
<dbReference type="RefSeq" id="WP_164655701.1">
    <property type="nucleotide sequence ID" value="NZ_JAAIJR010000111.1"/>
</dbReference>
<proteinExistence type="predicted"/>
<feature type="binding site" evidence="1">
    <location>
        <position position="265"/>
    </location>
    <ligand>
        <name>Mg(2+)</name>
        <dbReference type="ChEBI" id="CHEBI:18420"/>
        <label>1</label>
    </ligand>
</feature>
<keyword evidence="3" id="KW-1185">Reference proteome</keyword>
<dbReference type="InterPro" id="IPR050792">
    <property type="entry name" value="ADP-ribosylglycohydrolase"/>
</dbReference>
<keyword evidence="1" id="KW-0460">Magnesium</keyword>
<comment type="caution">
    <text evidence="2">The sequence shown here is derived from an EMBL/GenBank/DDBJ whole genome shotgun (WGS) entry which is preliminary data.</text>
</comment>
<dbReference type="EMBL" id="JAAIJR010000111">
    <property type="protein sequence ID" value="NEX22604.1"/>
    <property type="molecule type" value="Genomic_DNA"/>
</dbReference>
<feature type="binding site" evidence="1">
    <location>
        <position position="267"/>
    </location>
    <ligand>
        <name>Mg(2+)</name>
        <dbReference type="ChEBI" id="CHEBI:18420"/>
        <label>1</label>
    </ligand>
</feature>
<dbReference type="GO" id="GO:0016787">
    <property type="term" value="F:hydrolase activity"/>
    <property type="evidence" value="ECO:0007669"/>
    <property type="project" value="UniProtKB-KW"/>
</dbReference>
<dbReference type="Proteomes" id="UP000471640">
    <property type="component" value="Unassembled WGS sequence"/>
</dbReference>
<reference evidence="2 3" key="2">
    <citation type="submission" date="2020-02" db="EMBL/GenBank/DDBJ databases">
        <title>Genome sequences of Thiorhodococcus mannitoliphagus and Thiorhodococcus minor, purple sulfur photosynthetic bacteria in the gammaproteobacterial family, Chromatiaceae.</title>
        <authorList>
            <person name="Aviles F.A."/>
            <person name="Meyer T.E."/>
            <person name="Kyndt J.A."/>
        </authorList>
    </citation>
    <scope>NUCLEOTIDE SEQUENCE [LARGE SCALE GENOMIC DNA]</scope>
    <source>
        <strain evidence="2 3">DSM 18266</strain>
    </source>
</reference>
<feature type="binding site" evidence="1">
    <location>
        <position position="57"/>
    </location>
    <ligand>
        <name>Mg(2+)</name>
        <dbReference type="ChEBI" id="CHEBI:18420"/>
        <label>1</label>
    </ligand>
</feature>
<gene>
    <name evidence="2" type="ORF">G3480_20225</name>
</gene>
<feature type="binding site" evidence="1">
    <location>
        <position position="59"/>
    </location>
    <ligand>
        <name>Mg(2+)</name>
        <dbReference type="ChEBI" id="CHEBI:18420"/>
        <label>1</label>
    </ligand>
</feature>
<dbReference type="GO" id="GO:0046872">
    <property type="term" value="F:metal ion binding"/>
    <property type="evidence" value="ECO:0007669"/>
    <property type="project" value="UniProtKB-KW"/>
</dbReference>
<keyword evidence="1" id="KW-0479">Metal-binding</keyword>
<protein>
    <submittedName>
        <fullName evidence="2">ADP-ribosylglycohydrolase family protein</fullName>
    </submittedName>
</protein>
<dbReference type="Pfam" id="PF03747">
    <property type="entry name" value="ADP_ribosyl_GH"/>
    <property type="match status" value="1"/>
</dbReference>
<evidence type="ECO:0000313" key="3">
    <source>
        <dbReference type="Proteomes" id="UP000471640"/>
    </source>
</evidence>
<dbReference type="AlphaFoldDB" id="A0A6P1E3K0"/>
<feature type="binding site" evidence="1">
    <location>
        <position position="58"/>
    </location>
    <ligand>
        <name>Mg(2+)</name>
        <dbReference type="ChEBI" id="CHEBI:18420"/>
        <label>1</label>
    </ligand>
</feature>
<sequence length="315" mass="33705">MSASVPTLLERYRGALIGLAVGDALGVTLEFTQPGGFEPIDDMVGGGPFGLAPGQWTDDTSMALCLAESLIHCRGFDAADQMRRYLRWRDDGHWSSTGRCFDIGNTVAAALRRFEATHEPYAGSVDPRSAGNGSLMRLAPIPLAFAQRPVEAVRCASRMSRTTHGATEAVDACRYMTALMVGVLEGRPKSALLSPRFGSGGVDWAAHPLSAQIDQIAAGRFKARQPPEIRGTGYVVQALEAALWAFHNSSRFEVGALKAVNLGEDADTTGAIYGQLAGAYYGLAAIPESWRDLVVRADEIIEVADHLADLAGQRQ</sequence>
<dbReference type="SUPFAM" id="SSF101478">
    <property type="entry name" value="ADP-ribosylglycohydrolase"/>
    <property type="match status" value="1"/>
</dbReference>
<evidence type="ECO:0000256" key="1">
    <source>
        <dbReference type="PIRSR" id="PIRSR605502-1"/>
    </source>
</evidence>
<dbReference type="InterPro" id="IPR005502">
    <property type="entry name" value="Ribosyl_crysJ1"/>
</dbReference>
<feature type="binding site" evidence="1">
    <location>
        <position position="268"/>
    </location>
    <ligand>
        <name>Mg(2+)</name>
        <dbReference type="ChEBI" id="CHEBI:18420"/>
        <label>1</label>
    </ligand>
</feature>
<keyword evidence="2" id="KW-0378">Hydrolase</keyword>
<evidence type="ECO:0000313" key="2">
    <source>
        <dbReference type="EMBL" id="NEX22604.1"/>
    </source>
</evidence>
<dbReference type="PANTHER" id="PTHR16222:SF12">
    <property type="entry name" value="ADP-RIBOSYLGLYCOHYDROLASE-RELATED"/>
    <property type="match status" value="1"/>
</dbReference>
<dbReference type="InterPro" id="IPR036705">
    <property type="entry name" value="Ribosyl_crysJ1_sf"/>
</dbReference>
<dbReference type="Gene3D" id="1.10.4080.10">
    <property type="entry name" value="ADP-ribosylation/Crystallin J1"/>
    <property type="match status" value="1"/>
</dbReference>
<accession>A0A6P1E3K0</accession>
<organism evidence="2 3">
    <name type="scientific">Thiorhodococcus mannitoliphagus</name>
    <dbReference type="NCBI Taxonomy" id="329406"/>
    <lineage>
        <taxon>Bacteria</taxon>
        <taxon>Pseudomonadati</taxon>
        <taxon>Pseudomonadota</taxon>
        <taxon>Gammaproteobacteria</taxon>
        <taxon>Chromatiales</taxon>
        <taxon>Chromatiaceae</taxon>
        <taxon>Thiorhodococcus</taxon>
    </lineage>
</organism>
<reference evidence="3" key="1">
    <citation type="journal article" date="2020" name="Microbiol. Resour. Announc.">
        <title>Draft Genome Sequences of Thiorhodococcus mannitoliphagus and Thiorhodococcus minor, Purple Sulfur Photosynthetic Bacteria in the Gammaproteobacterial Family Chromatiaceae.</title>
        <authorList>
            <person name="Aviles F.A."/>
            <person name="Meyer T.E."/>
            <person name="Kyndt J.A."/>
        </authorList>
    </citation>
    <scope>NUCLEOTIDE SEQUENCE [LARGE SCALE GENOMIC DNA]</scope>
    <source>
        <strain evidence="3">DSM 18266</strain>
    </source>
</reference>